<evidence type="ECO:0000256" key="1">
    <source>
        <dbReference type="SAM" id="Phobius"/>
    </source>
</evidence>
<name>A0A2X0NNR4_9BASI</name>
<accession>A0A2X0NNR4</accession>
<evidence type="ECO:0000313" key="3">
    <source>
        <dbReference type="Proteomes" id="UP000249723"/>
    </source>
</evidence>
<dbReference type="EMBL" id="FMWP01000047">
    <property type="protein sequence ID" value="SCZ93267.1"/>
    <property type="molecule type" value="Genomic_DNA"/>
</dbReference>
<keyword evidence="3" id="KW-1185">Reference proteome</keyword>
<dbReference type="Proteomes" id="UP000249723">
    <property type="component" value="Unassembled WGS sequence"/>
</dbReference>
<reference evidence="3" key="1">
    <citation type="submission" date="2016-10" db="EMBL/GenBank/DDBJ databases">
        <authorList>
            <person name="Jeantristanb JTB J.-T."/>
            <person name="Ricardo R."/>
        </authorList>
    </citation>
    <scope>NUCLEOTIDE SEQUENCE [LARGE SCALE GENOMIC DNA]</scope>
</reference>
<keyword evidence="1" id="KW-1133">Transmembrane helix</keyword>
<dbReference type="AlphaFoldDB" id="A0A2X0NNR4"/>
<gene>
    <name evidence="2" type="ORF">BZ3500_MVSOF-1268-A1-R1_CHR6-2G08571</name>
</gene>
<keyword evidence="1" id="KW-0812">Transmembrane</keyword>
<protein>
    <submittedName>
        <fullName evidence="2">BZ3500_MvSof-1268-A1-R1_Chr6-2g08571 protein</fullName>
    </submittedName>
</protein>
<keyword evidence="1" id="KW-0472">Membrane</keyword>
<evidence type="ECO:0000313" key="2">
    <source>
        <dbReference type="EMBL" id="SCZ93267.1"/>
    </source>
</evidence>
<sequence>MSTPAANLGDFLRVLMAVQAVLLTALTTANLLALPTLLGSLHTPIRGRQTIDPVHVPDYLHLQGYPKVADLYRRELYAGGGFHLWTPPADRLAIAAWYRFTVDRHKNTPLAAAVAAGRLNVPDRQRRRG</sequence>
<organism evidence="2 3">
    <name type="scientific">Microbotryum saponariae</name>
    <dbReference type="NCBI Taxonomy" id="289078"/>
    <lineage>
        <taxon>Eukaryota</taxon>
        <taxon>Fungi</taxon>
        <taxon>Dikarya</taxon>
        <taxon>Basidiomycota</taxon>
        <taxon>Pucciniomycotina</taxon>
        <taxon>Microbotryomycetes</taxon>
        <taxon>Microbotryales</taxon>
        <taxon>Microbotryaceae</taxon>
        <taxon>Microbotryum</taxon>
    </lineage>
</organism>
<feature type="transmembrane region" description="Helical" evidence="1">
    <location>
        <begin position="12"/>
        <end position="38"/>
    </location>
</feature>
<proteinExistence type="predicted"/>